<proteinExistence type="predicted"/>
<sequence>MFNATFQCPDLTTFCRLDGLGLEATGQFLAPDRAVIACRVVATDEWCRKCGGEGISRDTVTRELGHEPFGWRPT</sequence>
<evidence type="ECO:0000313" key="2">
    <source>
        <dbReference type="Proteomes" id="UP000247832"/>
    </source>
</evidence>
<feature type="non-terminal residue" evidence="1">
    <location>
        <position position="74"/>
    </location>
</feature>
<name>A0A2V5L2H4_9MICC</name>
<dbReference type="AlphaFoldDB" id="A0A2V5L2H4"/>
<dbReference type="Proteomes" id="UP000247832">
    <property type="component" value="Unassembled WGS sequence"/>
</dbReference>
<reference evidence="1 2" key="1">
    <citation type="submission" date="2018-05" db="EMBL/GenBank/DDBJ databases">
        <title>Genetic diversity of glacier-inhabiting Cryobacterium bacteria in China and description of Cryobacterium mengkeensis sp. nov. and Arthrobacter glacialis sp. nov.</title>
        <authorList>
            <person name="Liu Q."/>
            <person name="Xin Y.-H."/>
        </authorList>
    </citation>
    <scope>NUCLEOTIDE SEQUENCE [LARGE SCALE GENOMIC DNA]</scope>
    <source>
        <strain evidence="1 2">LI2</strain>
    </source>
</reference>
<protein>
    <submittedName>
        <fullName evidence="1">ISL3 family transposase</fullName>
    </submittedName>
</protein>
<keyword evidence="2" id="KW-1185">Reference proteome</keyword>
<dbReference type="EMBL" id="QJVD01000025">
    <property type="protein sequence ID" value="PYI65435.1"/>
    <property type="molecule type" value="Genomic_DNA"/>
</dbReference>
<comment type="caution">
    <text evidence="1">The sequence shown here is derived from an EMBL/GenBank/DDBJ whole genome shotgun (WGS) entry which is preliminary data.</text>
</comment>
<accession>A0A2V5L2H4</accession>
<organism evidence="1 2">
    <name type="scientific">Arthrobacter livingstonensis</name>
    <dbReference type="NCBI Taxonomy" id="670078"/>
    <lineage>
        <taxon>Bacteria</taxon>
        <taxon>Bacillati</taxon>
        <taxon>Actinomycetota</taxon>
        <taxon>Actinomycetes</taxon>
        <taxon>Micrococcales</taxon>
        <taxon>Micrococcaceae</taxon>
        <taxon>Arthrobacter</taxon>
    </lineage>
</organism>
<gene>
    <name evidence="1" type="ORF">CVV68_18570</name>
</gene>
<evidence type="ECO:0000313" key="1">
    <source>
        <dbReference type="EMBL" id="PYI65435.1"/>
    </source>
</evidence>